<dbReference type="EMBL" id="MPUH01000079">
    <property type="protein sequence ID" value="OMJ91541.1"/>
    <property type="molecule type" value="Genomic_DNA"/>
</dbReference>
<evidence type="ECO:0000259" key="1">
    <source>
        <dbReference type="Pfam" id="PF07035"/>
    </source>
</evidence>
<dbReference type="InterPro" id="IPR009755">
    <property type="entry name" value="RMC1_C"/>
</dbReference>
<dbReference type="AlphaFoldDB" id="A0A1R2CRC3"/>
<organism evidence="3 4">
    <name type="scientific">Stentor coeruleus</name>
    <dbReference type="NCBI Taxonomy" id="5963"/>
    <lineage>
        <taxon>Eukaryota</taxon>
        <taxon>Sar</taxon>
        <taxon>Alveolata</taxon>
        <taxon>Ciliophora</taxon>
        <taxon>Postciliodesmatophora</taxon>
        <taxon>Heterotrichea</taxon>
        <taxon>Heterotrichida</taxon>
        <taxon>Stentoridae</taxon>
        <taxon>Stentor</taxon>
    </lineage>
</organism>
<dbReference type="PANTHER" id="PTHR12897:SF4">
    <property type="entry name" value="REGULATOR OF MON1-CCZ1 COMPLEX"/>
    <property type="match status" value="1"/>
</dbReference>
<evidence type="ECO:0000259" key="2">
    <source>
        <dbReference type="Pfam" id="PF21029"/>
    </source>
</evidence>
<protein>
    <submittedName>
        <fullName evidence="3">Uncharacterized protein</fullName>
    </submittedName>
</protein>
<dbReference type="GO" id="GO:0035658">
    <property type="term" value="C:Mon1-Ccz1 complex"/>
    <property type="evidence" value="ECO:0007669"/>
    <property type="project" value="InterPro"/>
</dbReference>
<dbReference type="InterPro" id="IPR049040">
    <property type="entry name" value="RMC1_N"/>
</dbReference>
<feature type="domain" description="Regulator of MON1-CCZ1 complex N-terminal" evidence="2">
    <location>
        <begin position="58"/>
        <end position="125"/>
    </location>
</feature>
<dbReference type="PANTHER" id="PTHR12897">
    <property type="entry name" value="COLON CANCER-ASSOCIATED PROTEIN MIC1"/>
    <property type="match status" value="1"/>
</dbReference>
<dbReference type="Proteomes" id="UP000187209">
    <property type="component" value="Unassembled WGS sequence"/>
</dbReference>
<dbReference type="GO" id="GO:0010506">
    <property type="term" value="P:regulation of autophagy"/>
    <property type="evidence" value="ECO:0007669"/>
    <property type="project" value="InterPro"/>
</dbReference>
<feature type="domain" description="Mic1" evidence="1">
    <location>
        <begin position="420"/>
        <end position="651"/>
    </location>
</feature>
<evidence type="ECO:0000313" key="4">
    <source>
        <dbReference type="Proteomes" id="UP000187209"/>
    </source>
</evidence>
<reference evidence="3 4" key="1">
    <citation type="submission" date="2016-11" db="EMBL/GenBank/DDBJ databases">
        <title>The macronuclear genome of Stentor coeruleus: a giant cell with tiny introns.</title>
        <authorList>
            <person name="Slabodnick M."/>
            <person name="Ruby J.G."/>
            <person name="Reiff S.B."/>
            <person name="Swart E.C."/>
            <person name="Gosai S."/>
            <person name="Prabakaran S."/>
            <person name="Witkowska E."/>
            <person name="Larue G.E."/>
            <person name="Fisher S."/>
            <person name="Freeman R.M."/>
            <person name="Gunawardena J."/>
            <person name="Chu W."/>
            <person name="Stover N.A."/>
            <person name="Gregory B.D."/>
            <person name="Nowacki M."/>
            <person name="Derisi J."/>
            <person name="Roy S.W."/>
            <person name="Marshall W.F."/>
            <person name="Sood P."/>
        </authorList>
    </citation>
    <scope>NUCLEOTIDE SEQUENCE [LARGE SCALE GENOMIC DNA]</scope>
    <source>
        <strain evidence="3">WM001</strain>
    </source>
</reference>
<accession>A0A1R2CRC3</accession>
<evidence type="ECO:0000313" key="3">
    <source>
        <dbReference type="EMBL" id="OMJ91541.1"/>
    </source>
</evidence>
<name>A0A1R2CRC3_9CILI</name>
<dbReference type="Pfam" id="PF07035">
    <property type="entry name" value="RMC1_C"/>
    <property type="match status" value="1"/>
</dbReference>
<dbReference type="GO" id="GO:0005765">
    <property type="term" value="C:lysosomal membrane"/>
    <property type="evidence" value="ECO:0007669"/>
    <property type="project" value="TreeGrafter"/>
</dbReference>
<gene>
    <name evidence="3" type="ORF">SteCoe_5915</name>
</gene>
<keyword evidence="4" id="KW-1185">Reference proteome</keyword>
<dbReference type="InterPro" id="IPR040371">
    <property type="entry name" value="RMC1"/>
</dbReference>
<sequence>MELGIVEKWQHSQQVELFYNSTQRKLVFKKFNYIYSKGVDDFHSYPYIDLHDFSAMFKSASFSAQDNILAFQRNEENLEILILESYQHIVLQGKNRRILGYHWISESSYSDLVVIDTNGVEFFKLLTPILKFSSVKIYPISIGHYWFSPTEGILLVSLSPPKLGQFCTFFINQNKGSKMFHGPKFTLDLTPCVTDKWTFSPTNVSSLRQVMETLEHNSPHIIVIEILYGNSYLFHMQCLNGILKVFLLKPDKIEEFRTFQLRHGQYGIRSVDNLILMQNYTAQETYVIDIKSDKYIDKYFCLFWNNMKDVLPSVNIKIKVFIEKPKIVAQATFLYDGKTIQDLSGYVGSETLNGEAIECKMQLNPLLLYTDNDICIDTKNGRCYKLQFSPLAVVDKHPDLVECAFFLFRRTGFKTQAYDYLKKCIYNYTHLKEISAFFMKTSENYKKSLVEKKNITTPKQSFSKNDMYSRRISLNLESELKVEEGTVILLQTDVFNVLFKFLFEENHVKLDYLAAVLQEYIRSLTHFDIEVQSSHYVLLAKILVKAGLFNKFQNLIVYSAVSDSYEIVDYLISLIPIHYNSLQLSVDMLFRLRAYEKLIDLSLDKNFIYETLILLTKNAYPKFDIMKLLSKCEECKDEQLTSVVTQFIKEKSL</sequence>
<dbReference type="Pfam" id="PF21029">
    <property type="entry name" value="RMC1_N"/>
    <property type="match status" value="1"/>
</dbReference>
<dbReference type="OrthoDB" id="305976at2759"/>
<dbReference type="GO" id="GO:0031902">
    <property type="term" value="C:late endosome membrane"/>
    <property type="evidence" value="ECO:0007669"/>
    <property type="project" value="TreeGrafter"/>
</dbReference>
<comment type="caution">
    <text evidence="3">The sequence shown here is derived from an EMBL/GenBank/DDBJ whole genome shotgun (WGS) entry which is preliminary data.</text>
</comment>
<proteinExistence type="predicted"/>